<dbReference type="GO" id="GO:0008810">
    <property type="term" value="F:cellulase activity"/>
    <property type="evidence" value="ECO:0007669"/>
    <property type="project" value="InterPro"/>
</dbReference>
<organism evidence="4 5">
    <name type="scientific">Lichtheimia ornata</name>
    <dbReference type="NCBI Taxonomy" id="688661"/>
    <lineage>
        <taxon>Eukaryota</taxon>
        <taxon>Fungi</taxon>
        <taxon>Fungi incertae sedis</taxon>
        <taxon>Mucoromycota</taxon>
        <taxon>Mucoromycotina</taxon>
        <taxon>Mucoromycetes</taxon>
        <taxon>Mucorales</taxon>
        <taxon>Lichtheimiaceae</taxon>
        <taxon>Lichtheimia</taxon>
    </lineage>
</organism>
<dbReference type="RefSeq" id="XP_058338830.1">
    <property type="nucleotide sequence ID" value="XM_058490463.1"/>
</dbReference>
<evidence type="ECO:0008006" key="6">
    <source>
        <dbReference type="Google" id="ProtNLM"/>
    </source>
</evidence>
<dbReference type="InterPro" id="IPR013319">
    <property type="entry name" value="GH11/12"/>
</dbReference>
<gene>
    <name evidence="4" type="ORF">O0I10_010484</name>
</gene>
<dbReference type="AlphaFoldDB" id="A0AAD7XV40"/>
<proteinExistence type="inferred from homology"/>
<name>A0AAD7XV40_9FUNG</name>
<dbReference type="Proteomes" id="UP001234581">
    <property type="component" value="Unassembled WGS sequence"/>
</dbReference>
<dbReference type="GO" id="GO:0000272">
    <property type="term" value="P:polysaccharide catabolic process"/>
    <property type="evidence" value="ECO:0007669"/>
    <property type="project" value="UniProtKB-KW"/>
</dbReference>
<comment type="caution">
    <text evidence="4">The sequence shown here is derived from an EMBL/GenBank/DDBJ whole genome shotgun (WGS) entry which is preliminary data.</text>
</comment>
<evidence type="ECO:0000256" key="1">
    <source>
        <dbReference type="ARBA" id="ARBA00005519"/>
    </source>
</evidence>
<protein>
    <recommendedName>
        <fullName evidence="6">Glycoside hydrolase family 12 protein</fullName>
    </recommendedName>
</protein>
<accession>A0AAD7XV40</accession>
<keyword evidence="2" id="KW-0378">Hydrolase</keyword>
<dbReference type="SUPFAM" id="SSF49899">
    <property type="entry name" value="Concanavalin A-like lectins/glucanases"/>
    <property type="match status" value="1"/>
</dbReference>
<feature type="signal peptide" evidence="3">
    <location>
        <begin position="1"/>
        <end position="20"/>
    </location>
</feature>
<comment type="similarity">
    <text evidence="1 2">Belongs to the glycosyl hydrolase 12 (cellulase H) family.</text>
</comment>
<evidence type="ECO:0000256" key="3">
    <source>
        <dbReference type="SAM" id="SignalP"/>
    </source>
</evidence>
<keyword evidence="5" id="KW-1185">Reference proteome</keyword>
<keyword evidence="2" id="KW-0326">Glycosidase</keyword>
<dbReference type="EMBL" id="JARTCD010000070">
    <property type="protein sequence ID" value="KAJ8653916.1"/>
    <property type="molecule type" value="Genomic_DNA"/>
</dbReference>
<dbReference type="PANTHER" id="PTHR34002">
    <property type="entry name" value="BLR1656 PROTEIN"/>
    <property type="match status" value="1"/>
</dbReference>
<dbReference type="Pfam" id="PF01670">
    <property type="entry name" value="Glyco_hydro_12"/>
    <property type="match status" value="1"/>
</dbReference>
<keyword evidence="2" id="KW-0624">Polysaccharide degradation</keyword>
<reference evidence="4 5" key="1">
    <citation type="submission" date="2023-03" db="EMBL/GenBank/DDBJ databases">
        <title>Genome sequence of Lichtheimia ornata CBS 291.66.</title>
        <authorList>
            <person name="Mohabir J.T."/>
            <person name="Shea T.P."/>
            <person name="Kurbessoian T."/>
            <person name="Berby B."/>
            <person name="Fontaine J."/>
            <person name="Livny J."/>
            <person name="Gnirke A."/>
            <person name="Stajich J.E."/>
            <person name="Cuomo C.A."/>
        </authorList>
    </citation>
    <scope>NUCLEOTIDE SEQUENCE [LARGE SCALE GENOMIC DNA]</scope>
    <source>
        <strain evidence="4">CBS 291.66</strain>
    </source>
</reference>
<dbReference type="InterPro" id="IPR002594">
    <property type="entry name" value="GH12"/>
</dbReference>
<evidence type="ECO:0000313" key="4">
    <source>
        <dbReference type="EMBL" id="KAJ8653916.1"/>
    </source>
</evidence>
<dbReference type="GeneID" id="83217887"/>
<sequence length="245" mass="26948">MHFKTLASASALLLVPLSMASPLPAARANEMCGQYDTTTAGDYIIYNNLWNKDTATSGSQCTEVTGIKDDNTLSWRTTWSWEGDKTQVKSYANAKLEIDPKQLSALKSIPFTWKWSYKGDGLVADVAFDIWTSSSTTGDYEYEIMIWLGRLGGAGPIGDSISTFDHDGTTWELHEGSNGSQKVYSFVAAKDINNMESDALPFLQHLVDTGKLDKSQYLRAFQSGTEPFIGSNAEFTTTAYKVNIA</sequence>
<dbReference type="InterPro" id="IPR013320">
    <property type="entry name" value="ConA-like_dom_sf"/>
</dbReference>
<feature type="chain" id="PRO_5042168334" description="Glycoside hydrolase family 12 protein" evidence="3">
    <location>
        <begin position="21"/>
        <end position="245"/>
    </location>
</feature>
<dbReference type="Gene3D" id="2.60.120.180">
    <property type="match status" value="1"/>
</dbReference>
<evidence type="ECO:0000313" key="5">
    <source>
        <dbReference type="Proteomes" id="UP001234581"/>
    </source>
</evidence>
<dbReference type="PANTHER" id="PTHR34002:SF9">
    <property type="entry name" value="XYLOGLUCAN-SPECIFIC ENDO-BETA-1,4-GLUCANASE A"/>
    <property type="match status" value="1"/>
</dbReference>
<keyword evidence="3" id="KW-0732">Signal</keyword>
<evidence type="ECO:0000256" key="2">
    <source>
        <dbReference type="RuleBase" id="RU361163"/>
    </source>
</evidence>
<keyword evidence="2" id="KW-0119">Carbohydrate metabolism</keyword>